<feature type="topological domain" description="Cytoplasmic" evidence="7">
    <location>
        <begin position="1"/>
        <end position="3"/>
    </location>
</feature>
<keyword evidence="1 7" id="KW-1003">Cell membrane</keyword>
<keyword evidence="6 7" id="KW-0131">Cell cycle</keyword>
<dbReference type="PANTHER" id="PTHR37485">
    <property type="entry name" value="CELL DIVISION PROTEIN FTSB"/>
    <property type="match status" value="1"/>
</dbReference>
<comment type="function">
    <text evidence="7">Essential cell division protein. May link together the upstream cell division proteins, which are predominantly cytoplasmic, with the downstream cell division proteins, which are predominantly periplasmic.</text>
</comment>
<keyword evidence="9" id="KW-1185">Reference proteome</keyword>
<dbReference type="Pfam" id="PF04977">
    <property type="entry name" value="DivIC"/>
    <property type="match status" value="1"/>
</dbReference>
<protein>
    <recommendedName>
        <fullName evidence="7">Cell division protein FtsB</fullName>
    </recommendedName>
</protein>
<comment type="caution">
    <text evidence="8">The sequence shown here is derived from an EMBL/GenBank/DDBJ whole genome shotgun (WGS) entry which is preliminary data.</text>
</comment>
<name>A0ABQ6E4B2_9GAMM</name>
<proteinExistence type="inferred from homology"/>
<dbReference type="PANTHER" id="PTHR37485:SF1">
    <property type="entry name" value="CELL DIVISION PROTEIN FTSB"/>
    <property type="match status" value="1"/>
</dbReference>
<evidence type="ECO:0000313" key="8">
    <source>
        <dbReference type="EMBL" id="GLS92231.1"/>
    </source>
</evidence>
<evidence type="ECO:0000256" key="7">
    <source>
        <dbReference type="HAMAP-Rule" id="MF_00599"/>
    </source>
</evidence>
<reference evidence="9" key="1">
    <citation type="journal article" date="2019" name="Int. J. Syst. Evol. Microbiol.">
        <title>The Global Catalogue of Microorganisms (GCM) 10K type strain sequencing project: providing services to taxonomists for standard genome sequencing and annotation.</title>
        <authorList>
            <consortium name="The Broad Institute Genomics Platform"/>
            <consortium name="The Broad Institute Genome Sequencing Center for Infectious Disease"/>
            <person name="Wu L."/>
            <person name="Ma J."/>
        </authorList>
    </citation>
    <scope>NUCLEOTIDE SEQUENCE [LARGE SCALE GENOMIC DNA]</scope>
    <source>
        <strain evidence="9">NBRC 103166</strain>
    </source>
</reference>
<evidence type="ECO:0000256" key="4">
    <source>
        <dbReference type="ARBA" id="ARBA00022989"/>
    </source>
</evidence>
<evidence type="ECO:0000256" key="2">
    <source>
        <dbReference type="ARBA" id="ARBA00022618"/>
    </source>
</evidence>
<dbReference type="InterPro" id="IPR007060">
    <property type="entry name" value="FtsL/DivIC"/>
</dbReference>
<keyword evidence="3 7" id="KW-0812">Transmembrane</keyword>
<gene>
    <name evidence="7 8" type="primary">ftsB</name>
    <name evidence="8" type="ORF">GCM10007916_33010</name>
</gene>
<dbReference type="NCBIfam" id="NF002058">
    <property type="entry name" value="PRK00888.1"/>
    <property type="match status" value="1"/>
</dbReference>
<keyword evidence="4 7" id="KW-1133">Transmembrane helix</keyword>
<comment type="subunit">
    <text evidence="7">Part of a complex composed of FtsB, FtsL and FtsQ.</text>
</comment>
<evidence type="ECO:0000256" key="6">
    <source>
        <dbReference type="ARBA" id="ARBA00023306"/>
    </source>
</evidence>
<organism evidence="8 9">
    <name type="scientific">Psychromonas marina</name>
    <dbReference type="NCBI Taxonomy" id="88364"/>
    <lineage>
        <taxon>Bacteria</taxon>
        <taxon>Pseudomonadati</taxon>
        <taxon>Pseudomonadota</taxon>
        <taxon>Gammaproteobacteria</taxon>
        <taxon>Alteromonadales</taxon>
        <taxon>Psychromonadaceae</taxon>
        <taxon>Psychromonas</taxon>
    </lineage>
</organism>
<evidence type="ECO:0000256" key="5">
    <source>
        <dbReference type="ARBA" id="ARBA00023136"/>
    </source>
</evidence>
<dbReference type="EMBL" id="BSPQ01000019">
    <property type="protein sequence ID" value="GLS92231.1"/>
    <property type="molecule type" value="Genomic_DNA"/>
</dbReference>
<evidence type="ECO:0000313" key="9">
    <source>
        <dbReference type="Proteomes" id="UP001157353"/>
    </source>
</evidence>
<dbReference type="HAMAP" id="MF_00599">
    <property type="entry name" value="FtsB"/>
    <property type="match status" value="1"/>
</dbReference>
<accession>A0ABQ6E4B2</accession>
<dbReference type="GO" id="GO:0051301">
    <property type="term" value="P:cell division"/>
    <property type="evidence" value="ECO:0007669"/>
    <property type="project" value="UniProtKB-KW"/>
</dbReference>
<keyword evidence="7" id="KW-0997">Cell inner membrane</keyword>
<dbReference type="RefSeq" id="WP_284205328.1">
    <property type="nucleotide sequence ID" value="NZ_BSPQ01000019.1"/>
</dbReference>
<dbReference type="Proteomes" id="UP001157353">
    <property type="component" value="Unassembled WGS sequence"/>
</dbReference>
<comment type="subcellular location">
    <subcellularLocation>
        <location evidence="7">Cell inner membrane</location>
        <topology evidence="7">Single-pass type II membrane protein</topology>
    </subcellularLocation>
    <text evidence="7">Localizes to the division septum.</text>
</comment>
<evidence type="ECO:0000256" key="3">
    <source>
        <dbReference type="ARBA" id="ARBA00022692"/>
    </source>
</evidence>
<keyword evidence="5 7" id="KW-0472">Membrane</keyword>
<dbReference type="InterPro" id="IPR023081">
    <property type="entry name" value="Cell_div_FtsB"/>
</dbReference>
<comment type="similarity">
    <text evidence="7">Belongs to the FtsB family.</text>
</comment>
<keyword evidence="2 7" id="KW-0132">Cell division</keyword>
<sequence>MRFFFVLVLFVFALEQYHLWWGKNGWQDHHQLLQEVALANESNAELQLRNQMMFSEIYDLKLGSDAIEERARNELGLVKQGETFFRIIPK</sequence>
<evidence type="ECO:0000256" key="1">
    <source>
        <dbReference type="ARBA" id="ARBA00022475"/>
    </source>
</evidence>
<feature type="topological domain" description="Periplasmic" evidence="7">
    <location>
        <begin position="22"/>
        <end position="90"/>
    </location>
</feature>